<organism evidence="3 4">
    <name type="scientific">Roseivirga pacifica</name>
    <dbReference type="NCBI Taxonomy" id="1267423"/>
    <lineage>
        <taxon>Bacteria</taxon>
        <taxon>Pseudomonadati</taxon>
        <taxon>Bacteroidota</taxon>
        <taxon>Cytophagia</taxon>
        <taxon>Cytophagales</taxon>
        <taxon>Roseivirgaceae</taxon>
        <taxon>Roseivirga</taxon>
    </lineage>
</organism>
<dbReference type="Pfam" id="PF16387">
    <property type="entry name" value="DUF4996"/>
    <property type="match status" value="1"/>
</dbReference>
<evidence type="ECO:0000313" key="3">
    <source>
        <dbReference type="EMBL" id="SEW26329.1"/>
    </source>
</evidence>
<dbReference type="RefSeq" id="WP_090258754.1">
    <property type="nucleotide sequence ID" value="NZ_FOIR01000002.1"/>
</dbReference>
<feature type="signal peptide" evidence="1">
    <location>
        <begin position="1"/>
        <end position="18"/>
    </location>
</feature>
<feature type="chain" id="PRO_5011698243" evidence="1">
    <location>
        <begin position="19"/>
        <end position="299"/>
    </location>
</feature>
<dbReference type="AlphaFoldDB" id="A0A1I0QGS2"/>
<dbReference type="Gene3D" id="3.20.20.190">
    <property type="entry name" value="Phosphatidylinositol (PI) phosphodiesterase"/>
    <property type="match status" value="1"/>
</dbReference>
<dbReference type="EMBL" id="FOIR01000002">
    <property type="protein sequence ID" value="SEW26329.1"/>
    <property type="molecule type" value="Genomic_DNA"/>
</dbReference>
<proteinExistence type="predicted"/>
<dbReference type="GO" id="GO:0008889">
    <property type="term" value="F:glycerophosphodiester phosphodiesterase activity"/>
    <property type="evidence" value="ECO:0007669"/>
    <property type="project" value="TreeGrafter"/>
</dbReference>
<evidence type="ECO:0000313" key="4">
    <source>
        <dbReference type="Proteomes" id="UP000199437"/>
    </source>
</evidence>
<protein>
    <submittedName>
        <fullName evidence="3">Glycerophosphoryl diester phosphodiesterase</fullName>
    </submittedName>
</protein>
<sequence length="299" mass="34201">MKYRITFLLHLLVLPAFCQQNTTEFAELITMMKQPKPNYVMVVAHRGDWRNFPENSLAAIQSCIDMGVDMVEIDVAFTRDGVPVLMHDKTLDRTTTGKGAVSSKTFAQLKMLRLRDGLGRPTEHEIPTLEEALVLCKGRILVNLDKAENRIPDLYPLLLKTGMIDQVALGSYKAYEEMSSMAGDYLKKINYMPKIKDNSRAISAYLKQFEDSLNFSVLQVRFESETAATVEYLNVGDKYSSWIWVNTITANRSANHHDDRAVTDLDGSYGWLIERGVNMMQTDRPQLLLNYLRQRNLHR</sequence>
<dbReference type="PROSITE" id="PS51704">
    <property type="entry name" value="GP_PDE"/>
    <property type="match status" value="1"/>
</dbReference>
<dbReference type="GO" id="GO:0005886">
    <property type="term" value="C:plasma membrane"/>
    <property type="evidence" value="ECO:0007669"/>
    <property type="project" value="TreeGrafter"/>
</dbReference>
<dbReference type="OrthoDB" id="384721at2"/>
<dbReference type="CDD" id="cd08566">
    <property type="entry name" value="GDPD_AtGDE_like"/>
    <property type="match status" value="1"/>
</dbReference>
<dbReference type="InterPro" id="IPR030395">
    <property type="entry name" value="GP_PDE_dom"/>
</dbReference>
<dbReference type="STRING" id="1267423.SAMN05216290_2332"/>
<reference evidence="4" key="1">
    <citation type="submission" date="2016-10" db="EMBL/GenBank/DDBJ databases">
        <authorList>
            <person name="Varghese N."/>
            <person name="Submissions S."/>
        </authorList>
    </citation>
    <scope>NUCLEOTIDE SEQUENCE [LARGE SCALE GENOMIC DNA]</scope>
    <source>
        <strain evidence="4">CGMCC 1.12402</strain>
    </source>
</reference>
<dbReference type="GO" id="GO:0070291">
    <property type="term" value="P:N-acylethanolamine metabolic process"/>
    <property type="evidence" value="ECO:0007669"/>
    <property type="project" value="TreeGrafter"/>
</dbReference>
<name>A0A1I0QGS2_9BACT</name>
<dbReference type="PANTHER" id="PTHR46320:SF1">
    <property type="entry name" value="GLYCEROPHOSPHODIESTER PHOSPHODIESTERASE 1"/>
    <property type="match status" value="1"/>
</dbReference>
<dbReference type="SUPFAM" id="SSF51695">
    <property type="entry name" value="PLC-like phosphodiesterases"/>
    <property type="match status" value="1"/>
</dbReference>
<dbReference type="PANTHER" id="PTHR46320">
    <property type="entry name" value="GLYCEROPHOSPHODIESTER PHOSPHODIESTERASE 1"/>
    <property type="match status" value="1"/>
</dbReference>
<dbReference type="Pfam" id="PF03009">
    <property type="entry name" value="GDPD"/>
    <property type="match status" value="1"/>
</dbReference>
<evidence type="ECO:0000259" key="2">
    <source>
        <dbReference type="PROSITE" id="PS51704"/>
    </source>
</evidence>
<dbReference type="InterPro" id="IPR032160">
    <property type="entry name" value="DUF4996"/>
</dbReference>
<gene>
    <name evidence="3" type="ORF">SAMN05216290_2332</name>
</gene>
<dbReference type="InterPro" id="IPR017946">
    <property type="entry name" value="PLC-like_Pdiesterase_TIM-brl"/>
</dbReference>
<keyword evidence="1" id="KW-0732">Signal</keyword>
<feature type="domain" description="GP-PDE" evidence="2">
    <location>
        <begin position="40"/>
        <end position="292"/>
    </location>
</feature>
<accession>A0A1I0QGS2</accession>
<dbReference type="Proteomes" id="UP000199437">
    <property type="component" value="Unassembled WGS sequence"/>
</dbReference>
<evidence type="ECO:0000256" key="1">
    <source>
        <dbReference type="SAM" id="SignalP"/>
    </source>
</evidence>
<dbReference type="GO" id="GO:0006644">
    <property type="term" value="P:phospholipid metabolic process"/>
    <property type="evidence" value="ECO:0007669"/>
    <property type="project" value="TreeGrafter"/>
</dbReference>
<dbReference type="GO" id="GO:0006580">
    <property type="term" value="P:ethanolamine metabolic process"/>
    <property type="evidence" value="ECO:0007669"/>
    <property type="project" value="TreeGrafter"/>
</dbReference>
<keyword evidence="4" id="KW-1185">Reference proteome</keyword>
<dbReference type="GeneID" id="99987034"/>